<dbReference type="RefSeq" id="WP_095406877.1">
    <property type="nucleotide sequence ID" value="NZ_NOJZ02000014.1"/>
</dbReference>
<dbReference type="EMBL" id="NOJZ02000014">
    <property type="protein sequence ID" value="RDY23334.1"/>
    <property type="molecule type" value="Genomic_DNA"/>
</dbReference>
<dbReference type="Gene3D" id="3.30.70.1290">
    <property type="entry name" value="Transposase IS200-like"/>
    <property type="match status" value="1"/>
</dbReference>
<evidence type="ECO:0000259" key="1">
    <source>
        <dbReference type="SMART" id="SM01321"/>
    </source>
</evidence>
<dbReference type="GO" id="GO:0004803">
    <property type="term" value="F:transposase activity"/>
    <property type="evidence" value="ECO:0007669"/>
    <property type="project" value="InterPro"/>
</dbReference>
<keyword evidence="3" id="KW-1185">Reference proteome</keyword>
<dbReference type="AlphaFoldDB" id="A0A371IS79"/>
<comment type="caution">
    <text evidence="2">The sequence shown here is derived from an EMBL/GenBank/DDBJ whole genome shotgun (WGS) entry which is preliminary data.</text>
</comment>
<gene>
    <name evidence="2" type="primary">tnpA</name>
    <name evidence="2" type="ORF">CHF27_008795</name>
</gene>
<dbReference type="PANTHER" id="PTHR33360">
    <property type="entry name" value="TRANSPOSASE FOR INSERTION SEQUENCE ELEMENT IS200"/>
    <property type="match status" value="1"/>
</dbReference>
<reference evidence="2 3" key="1">
    <citation type="journal article" date="2017" name="Genome Announc.">
        <title>Draft Genome Sequence of Romboutsia maritimum sp. nov. Strain CCRI-22766(T), Isolated from Coastal Estuarine Mud.</title>
        <authorList>
            <person name="Maheux A.F."/>
            <person name="Boudreau D.K."/>
            <person name="Berube E."/>
            <person name="Boissinot M."/>
            <person name="Raymond F."/>
            <person name="Brodeur S."/>
            <person name="Corbeil J."/>
            <person name="Brightwell G."/>
            <person name="Broda D."/>
            <person name="Omar R.F."/>
            <person name="Bergeron M.G."/>
        </authorList>
    </citation>
    <scope>NUCLEOTIDE SEQUENCE [LARGE SCALE GENOMIC DNA]</scope>
    <source>
        <strain evidence="2 3">CCRI-22766</strain>
    </source>
</reference>
<accession>A0A371IS79</accession>
<sequence length="133" mass="15388">MYKSNNNIVYDCKYHVIWCPKYRKPVLKGDVEKMLKEILPFKAETLGAEIIEMETDLDHVHLLVSCNPQYGIHKVVKGLKGFSSRVLRENFPHLKSTMPTLWTNSYFVGTVGSVSLEAVKQYIENQQVRTKKK</sequence>
<dbReference type="OrthoDB" id="9798161at2"/>
<dbReference type="InterPro" id="IPR036515">
    <property type="entry name" value="Transposase_17_sf"/>
</dbReference>
<organism evidence="2 3">
    <name type="scientific">Romboutsia maritimum</name>
    <dbReference type="NCBI Taxonomy" id="2020948"/>
    <lineage>
        <taxon>Bacteria</taxon>
        <taxon>Bacillati</taxon>
        <taxon>Bacillota</taxon>
        <taxon>Clostridia</taxon>
        <taxon>Peptostreptococcales</taxon>
        <taxon>Peptostreptococcaceae</taxon>
        <taxon>Romboutsia</taxon>
    </lineage>
</organism>
<dbReference type="SMART" id="SM01321">
    <property type="entry name" value="Y1_Tnp"/>
    <property type="match status" value="1"/>
</dbReference>
<dbReference type="GO" id="GO:0006313">
    <property type="term" value="P:DNA transposition"/>
    <property type="evidence" value="ECO:0007669"/>
    <property type="project" value="InterPro"/>
</dbReference>
<dbReference type="GO" id="GO:0003677">
    <property type="term" value="F:DNA binding"/>
    <property type="evidence" value="ECO:0007669"/>
    <property type="project" value="InterPro"/>
</dbReference>
<name>A0A371IS79_9FIRM</name>
<dbReference type="InterPro" id="IPR002686">
    <property type="entry name" value="Transposase_17"/>
</dbReference>
<evidence type="ECO:0000313" key="2">
    <source>
        <dbReference type="EMBL" id="RDY23334.1"/>
    </source>
</evidence>
<dbReference type="Proteomes" id="UP000243494">
    <property type="component" value="Unassembled WGS sequence"/>
</dbReference>
<dbReference type="SUPFAM" id="SSF143422">
    <property type="entry name" value="Transposase IS200-like"/>
    <property type="match status" value="1"/>
</dbReference>
<dbReference type="Pfam" id="PF01797">
    <property type="entry name" value="Y1_Tnp"/>
    <property type="match status" value="1"/>
</dbReference>
<dbReference type="NCBIfam" id="NF033573">
    <property type="entry name" value="transpos_IS200"/>
    <property type="match status" value="1"/>
</dbReference>
<evidence type="ECO:0000313" key="3">
    <source>
        <dbReference type="Proteomes" id="UP000243494"/>
    </source>
</evidence>
<feature type="domain" description="Transposase IS200-like" evidence="1">
    <location>
        <begin position="9"/>
        <end position="126"/>
    </location>
</feature>
<dbReference type="PANTHER" id="PTHR33360:SF2">
    <property type="entry name" value="TRANSPOSASE FOR INSERTION SEQUENCE ELEMENT IS200"/>
    <property type="match status" value="1"/>
</dbReference>
<proteinExistence type="predicted"/>
<protein>
    <submittedName>
        <fullName evidence="2">IS200/IS605 family transposase</fullName>
    </submittedName>
</protein>